<accession>A0ABQ7KQ65</accession>
<keyword evidence="1" id="KW-0472">Membrane</keyword>
<keyword evidence="3" id="KW-1185">Reference proteome</keyword>
<gene>
    <name evidence="2" type="primary">A10p014850.1_BraROA</name>
    <name evidence="2" type="ORF">IGI04_039759</name>
</gene>
<dbReference type="EMBL" id="JADBGQ010000010">
    <property type="protein sequence ID" value="KAG5375163.1"/>
    <property type="molecule type" value="Genomic_DNA"/>
</dbReference>
<name>A0ABQ7KQ65_BRACM</name>
<protein>
    <submittedName>
        <fullName evidence="2">Uncharacterized protein</fullName>
    </submittedName>
</protein>
<proteinExistence type="predicted"/>
<evidence type="ECO:0000313" key="3">
    <source>
        <dbReference type="Proteomes" id="UP000823674"/>
    </source>
</evidence>
<keyword evidence="1" id="KW-0812">Transmembrane</keyword>
<evidence type="ECO:0000256" key="1">
    <source>
        <dbReference type="SAM" id="Phobius"/>
    </source>
</evidence>
<feature type="transmembrane region" description="Helical" evidence="1">
    <location>
        <begin position="99"/>
        <end position="117"/>
    </location>
</feature>
<comment type="caution">
    <text evidence="2">The sequence shown here is derived from an EMBL/GenBank/DDBJ whole genome shotgun (WGS) entry which is preliminary data.</text>
</comment>
<keyword evidence="1" id="KW-1133">Transmembrane helix</keyword>
<organism evidence="2 3">
    <name type="scientific">Brassica rapa subsp. trilocularis</name>
    <dbReference type="NCBI Taxonomy" id="1813537"/>
    <lineage>
        <taxon>Eukaryota</taxon>
        <taxon>Viridiplantae</taxon>
        <taxon>Streptophyta</taxon>
        <taxon>Embryophyta</taxon>
        <taxon>Tracheophyta</taxon>
        <taxon>Spermatophyta</taxon>
        <taxon>Magnoliopsida</taxon>
        <taxon>eudicotyledons</taxon>
        <taxon>Gunneridae</taxon>
        <taxon>Pentapetalae</taxon>
        <taxon>rosids</taxon>
        <taxon>malvids</taxon>
        <taxon>Brassicales</taxon>
        <taxon>Brassicaceae</taxon>
        <taxon>Brassiceae</taxon>
        <taxon>Brassica</taxon>
    </lineage>
</organism>
<reference evidence="2 3" key="1">
    <citation type="submission" date="2021-03" db="EMBL/GenBank/DDBJ databases">
        <authorList>
            <person name="King G.J."/>
            <person name="Bancroft I."/>
            <person name="Baten A."/>
            <person name="Bloomfield J."/>
            <person name="Borpatragohain P."/>
            <person name="He Z."/>
            <person name="Irish N."/>
            <person name="Irwin J."/>
            <person name="Liu K."/>
            <person name="Mauleon R.P."/>
            <person name="Moore J."/>
            <person name="Morris R."/>
            <person name="Ostergaard L."/>
            <person name="Wang B."/>
            <person name="Wells R."/>
        </authorList>
    </citation>
    <scope>NUCLEOTIDE SEQUENCE [LARGE SCALE GENOMIC DNA]</scope>
    <source>
        <strain evidence="2">R-o-18</strain>
        <tissue evidence="2">Leaf</tissue>
    </source>
</reference>
<sequence>MSNHRVPLLRVVVGQESELKGSLLGVNAVQVSSSSSPNPIQTLTADIIDLMNKNHVFRWFHEAFKYEMQQLDYQVRLLEEELQLLKATMRTEGTNNGRIVVGCCLIHVVIVLGIRYYM</sequence>
<evidence type="ECO:0000313" key="2">
    <source>
        <dbReference type="EMBL" id="KAG5375163.1"/>
    </source>
</evidence>
<dbReference type="Proteomes" id="UP000823674">
    <property type="component" value="Chromosome A10"/>
</dbReference>